<organism evidence="3 4">
    <name type="scientific">Roseiarcus fermentans</name>
    <dbReference type="NCBI Taxonomy" id="1473586"/>
    <lineage>
        <taxon>Bacteria</taxon>
        <taxon>Pseudomonadati</taxon>
        <taxon>Pseudomonadota</taxon>
        <taxon>Alphaproteobacteria</taxon>
        <taxon>Hyphomicrobiales</taxon>
        <taxon>Roseiarcaceae</taxon>
        <taxon>Roseiarcus</taxon>
    </lineage>
</organism>
<keyword evidence="1" id="KW-1133">Transmembrane helix</keyword>
<feature type="domain" description="HPP transmembrane region" evidence="2">
    <location>
        <begin position="1"/>
        <end position="98"/>
    </location>
</feature>
<comment type="caution">
    <text evidence="3">The sequence shown here is derived from an EMBL/GenBank/DDBJ whole genome shotgun (WGS) entry which is preliminary data.</text>
</comment>
<dbReference type="InterPro" id="IPR007065">
    <property type="entry name" value="HPP"/>
</dbReference>
<feature type="transmembrane region" description="Helical" evidence="1">
    <location>
        <begin position="65"/>
        <end position="84"/>
    </location>
</feature>
<dbReference type="Pfam" id="PF04982">
    <property type="entry name" value="TM_HPP"/>
    <property type="match status" value="1"/>
</dbReference>
<keyword evidence="1" id="KW-0812">Transmembrane</keyword>
<dbReference type="Proteomes" id="UP000253529">
    <property type="component" value="Unassembled WGS sequence"/>
</dbReference>
<reference evidence="3 4" key="1">
    <citation type="submission" date="2018-06" db="EMBL/GenBank/DDBJ databases">
        <title>Genomic Encyclopedia of Type Strains, Phase IV (KMG-IV): sequencing the most valuable type-strain genomes for metagenomic binning, comparative biology and taxonomic classification.</title>
        <authorList>
            <person name="Goeker M."/>
        </authorList>
    </citation>
    <scope>NUCLEOTIDE SEQUENCE [LARGE SCALE GENOMIC DNA]</scope>
    <source>
        <strain evidence="3 4">DSM 24875</strain>
    </source>
</reference>
<protein>
    <submittedName>
        <fullName evidence="3">HPP family protein</fullName>
    </submittedName>
</protein>
<feature type="transmembrane region" description="Helical" evidence="1">
    <location>
        <begin position="12"/>
        <end position="45"/>
    </location>
</feature>
<proteinExistence type="predicted"/>
<name>A0A366FLK5_9HYPH</name>
<evidence type="ECO:0000256" key="1">
    <source>
        <dbReference type="SAM" id="Phobius"/>
    </source>
</evidence>
<dbReference type="PANTHER" id="PTHR33741:SF5">
    <property type="entry name" value="TRANSMEMBRANE PROTEIN DDB_G0269096-RELATED"/>
    <property type="match status" value="1"/>
</dbReference>
<accession>A0A366FLK5</accession>
<keyword evidence="4" id="KW-1185">Reference proteome</keyword>
<dbReference type="InterPro" id="IPR058581">
    <property type="entry name" value="TM_HPP"/>
</dbReference>
<keyword evidence="1" id="KW-0472">Membrane</keyword>
<evidence type="ECO:0000259" key="2">
    <source>
        <dbReference type="Pfam" id="PF04982"/>
    </source>
</evidence>
<sequence length="102" mass="10907">MAQPRSLIGGHFVGAATGLIFFHLLGDSIAVMSTAVATVLCLMIITKTVHSPAGATPLIAISTHASWSFMVDPVAIGVVTLLVGKISYQRLWLKQKYPDSWL</sequence>
<gene>
    <name evidence="3" type="ORF">DFR50_108131</name>
</gene>
<evidence type="ECO:0000313" key="3">
    <source>
        <dbReference type="EMBL" id="RBP15574.1"/>
    </source>
</evidence>
<dbReference type="AlphaFoldDB" id="A0A366FLK5"/>
<dbReference type="EMBL" id="QNRK01000008">
    <property type="protein sequence ID" value="RBP15574.1"/>
    <property type="molecule type" value="Genomic_DNA"/>
</dbReference>
<dbReference type="PANTHER" id="PTHR33741">
    <property type="entry name" value="TRANSMEMBRANE PROTEIN DDB_G0269096-RELATED"/>
    <property type="match status" value="1"/>
</dbReference>
<evidence type="ECO:0000313" key="4">
    <source>
        <dbReference type="Proteomes" id="UP000253529"/>
    </source>
</evidence>